<accession>A0ABR4BGA4</accession>
<evidence type="ECO:0000313" key="2">
    <source>
        <dbReference type="EMBL" id="KAL2056862.1"/>
    </source>
</evidence>
<organism evidence="2 3">
    <name type="scientific">Lepraria finkii</name>
    <dbReference type="NCBI Taxonomy" id="1340010"/>
    <lineage>
        <taxon>Eukaryota</taxon>
        <taxon>Fungi</taxon>
        <taxon>Dikarya</taxon>
        <taxon>Ascomycota</taxon>
        <taxon>Pezizomycotina</taxon>
        <taxon>Lecanoromycetes</taxon>
        <taxon>OSLEUM clade</taxon>
        <taxon>Lecanoromycetidae</taxon>
        <taxon>Lecanorales</taxon>
        <taxon>Lecanorineae</taxon>
        <taxon>Stereocaulaceae</taxon>
        <taxon>Lepraria</taxon>
    </lineage>
</organism>
<feature type="region of interest" description="Disordered" evidence="1">
    <location>
        <begin position="27"/>
        <end position="87"/>
    </location>
</feature>
<dbReference type="EMBL" id="JBHFEH010000006">
    <property type="protein sequence ID" value="KAL2056862.1"/>
    <property type="molecule type" value="Genomic_DNA"/>
</dbReference>
<evidence type="ECO:0000256" key="1">
    <source>
        <dbReference type="SAM" id="MobiDB-lite"/>
    </source>
</evidence>
<keyword evidence="3" id="KW-1185">Reference proteome</keyword>
<evidence type="ECO:0000313" key="3">
    <source>
        <dbReference type="Proteomes" id="UP001590951"/>
    </source>
</evidence>
<reference evidence="2 3" key="1">
    <citation type="submission" date="2024-09" db="EMBL/GenBank/DDBJ databases">
        <title>Rethinking Asexuality: The Enigmatic Case of Functional Sexual Genes in Lepraria (Stereocaulaceae).</title>
        <authorList>
            <person name="Doellman M."/>
            <person name="Sun Y."/>
            <person name="Barcenas-Pena A."/>
            <person name="Lumbsch H.T."/>
            <person name="Grewe F."/>
        </authorList>
    </citation>
    <scope>NUCLEOTIDE SEQUENCE [LARGE SCALE GENOMIC DNA]</scope>
    <source>
        <strain evidence="2 3">Grewe 0041</strain>
    </source>
</reference>
<proteinExistence type="predicted"/>
<feature type="compositionally biased region" description="Polar residues" evidence="1">
    <location>
        <begin position="78"/>
        <end position="87"/>
    </location>
</feature>
<dbReference type="Proteomes" id="UP001590951">
    <property type="component" value="Unassembled WGS sequence"/>
</dbReference>
<protein>
    <submittedName>
        <fullName evidence="2">Uncharacterized protein</fullName>
    </submittedName>
</protein>
<feature type="compositionally biased region" description="Basic and acidic residues" evidence="1">
    <location>
        <begin position="27"/>
        <end position="72"/>
    </location>
</feature>
<comment type="caution">
    <text evidence="2">The sequence shown here is derived from an EMBL/GenBank/DDBJ whole genome shotgun (WGS) entry which is preliminary data.</text>
</comment>
<sequence length="87" mass="10567">MDKPRRGIWSLELVMEMVMERRRERWGRKWEGGRRTAKAEVKEKERIEGEKRKRDSEVEKKTPRARERRGPGEEYQPESWTPGSARR</sequence>
<name>A0ABR4BGA4_9LECA</name>
<gene>
    <name evidence="2" type="ORF">ABVK25_002601</name>
</gene>